<sequence length="259" mass="25950">MSAAGPPTGGARSTPVALVTGAARGLGRNHARRLAERGARVVLLDVLDDEVRSAAAGVPGARGVGVDLRDDDRVAEVVAETVEREGRLDVVVANAGGATGYAPAGAGDVATFRAVVDLNLVSSYALCRAAAPALAARGGGRIVLTTSNTVFRHTDDVPAAYLAAKAGVVGLTRALARDLGPDGTTVNAVAPGFTPHADMSPRIPAERVAEMGARAVAAQCLPRGATPDDVSSAVAFLAGPNAGFVTGQVLVVDGGWAFT</sequence>
<dbReference type="PANTHER" id="PTHR24321">
    <property type="entry name" value="DEHYDROGENASES, SHORT CHAIN"/>
    <property type="match status" value="1"/>
</dbReference>
<evidence type="ECO:0000313" key="3">
    <source>
        <dbReference type="EMBL" id="MEQ3552722.1"/>
    </source>
</evidence>
<dbReference type="PRINTS" id="PR00081">
    <property type="entry name" value="GDHRDH"/>
</dbReference>
<dbReference type="RefSeq" id="WP_349299792.1">
    <property type="nucleotide sequence ID" value="NZ_JBEDNQ010000008.1"/>
</dbReference>
<name>A0ABV1KE35_9PSEU</name>
<reference evidence="3 4" key="1">
    <citation type="submission" date="2024-03" db="EMBL/GenBank/DDBJ databases">
        <title>Draft genome sequence of Pseudonocardia nematodicida JCM 31783.</title>
        <authorList>
            <person name="Butdee W."/>
            <person name="Duangmal K."/>
        </authorList>
    </citation>
    <scope>NUCLEOTIDE SEQUENCE [LARGE SCALE GENOMIC DNA]</scope>
    <source>
        <strain evidence="3 4">JCM 31783</strain>
    </source>
</reference>
<dbReference type="Pfam" id="PF13561">
    <property type="entry name" value="adh_short_C2"/>
    <property type="match status" value="1"/>
</dbReference>
<dbReference type="Gene3D" id="3.40.50.720">
    <property type="entry name" value="NAD(P)-binding Rossmann-like Domain"/>
    <property type="match status" value="1"/>
</dbReference>
<evidence type="ECO:0000256" key="2">
    <source>
        <dbReference type="ARBA" id="ARBA00023002"/>
    </source>
</evidence>
<proteinExistence type="inferred from homology"/>
<gene>
    <name evidence="3" type="ORF">WIS52_19795</name>
</gene>
<protein>
    <submittedName>
        <fullName evidence="3">SDR family oxidoreductase</fullName>
    </submittedName>
</protein>
<dbReference type="PANTHER" id="PTHR24321:SF8">
    <property type="entry name" value="ESTRADIOL 17-BETA-DEHYDROGENASE 8-RELATED"/>
    <property type="match status" value="1"/>
</dbReference>
<dbReference type="EMBL" id="JBEDNQ010000008">
    <property type="protein sequence ID" value="MEQ3552722.1"/>
    <property type="molecule type" value="Genomic_DNA"/>
</dbReference>
<dbReference type="InterPro" id="IPR036291">
    <property type="entry name" value="NAD(P)-bd_dom_sf"/>
</dbReference>
<accession>A0ABV1KE35</accession>
<comment type="caution">
    <text evidence="3">The sequence shown here is derived from an EMBL/GenBank/DDBJ whole genome shotgun (WGS) entry which is preliminary data.</text>
</comment>
<evidence type="ECO:0000313" key="4">
    <source>
        <dbReference type="Proteomes" id="UP001494902"/>
    </source>
</evidence>
<dbReference type="InterPro" id="IPR002347">
    <property type="entry name" value="SDR_fam"/>
</dbReference>
<dbReference type="Proteomes" id="UP001494902">
    <property type="component" value="Unassembled WGS sequence"/>
</dbReference>
<evidence type="ECO:0000256" key="1">
    <source>
        <dbReference type="ARBA" id="ARBA00006484"/>
    </source>
</evidence>
<comment type="similarity">
    <text evidence="1">Belongs to the short-chain dehydrogenases/reductases (SDR) family.</text>
</comment>
<keyword evidence="2" id="KW-0560">Oxidoreductase</keyword>
<organism evidence="3 4">
    <name type="scientific">Pseudonocardia nematodicida</name>
    <dbReference type="NCBI Taxonomy" id="1206997"/>
    <lineage>
        <taxon>Bacteria</taxon>
        <taxon>Bacillati</taxon>
        <taxon>Actinomycetota</taxon>
        <taxon>Actinomycetes</taxon>
        <taxon>Pseudonocardiales</taxon>
        <taxon>Pseudonocardiaceae</taxon>
        <taxon>Pseudonocardia</taxon>
    </lineage>
</organism>
<dbReference type="CDD" id="cd05233">
    <property type="entry name" value="SDR_c"/>
    <property type="match status" value="1"/>
</dbReference>
<dbReference type="PRINTS" id="PR00080">
    <property type="entry name" value="SDRFAMILY"/>
</dbReference>
<keyword evidence="4" id="KW-1185">Reference proteome</keyword>
<dbReference type="SUPFAM" id="SSF51735">
    <property type="entry name" value="NAD(P)-binding Rossmann-fold domains"/>
    <property type="match status" value="1"/>
</dbReference>